<reference evidence="2" key="1">
    <citation type="journal article" date="2011" name="Environ. Microbiol.">
        <title>Time-series analyses of Monterey Bay coastal microbial picoplankton using a 'genome proxy' microarray.</title>
        <authorList>
            <person name="Rich V.I."/>
            <person name="Pham V.D."/>
            <person name="Eppley J."/>
            <person name="Shi Y."/>
            <person name="DeLong E.F."/>
        </authorList>
    </citation>
    <scope>NUCLEOTIDE SEQUENCE</scope>
</reference>
<evidence type="ECO:0000313" key="2">
    <source>
        <dbReference type="EMBL" id="ADI17788.1"/>
    </source>
</evidence>
<proteinExistence type="predicted"/>
<protein>
    <recommendedName>
        <fullName evidence="3">PorT family protein</fullName>
    </recommendedName>
</protein>
<sequence>MKPVFFSILFSILSTFVFSQNYDAKSSSLANTGITQNGVWSNFTNQAGIAEINKFTVGLGIENSFLLSELSTKSVACAIPVKSGVFGANISYTGFELYNESKIGLAFAKKLSDNFKLAVQLDYLGIYTEEGTNNINKFTFEIGAQKKLTKNLTLGAHIFNPEFSYNEIKTTPSIFKLGIGYDVNQKVLAFTEVELESEEDAKLKIAIEYKIIPQMQIRTGFYTNPNQNTFGIGYTLDKIQFDIAIKKHYILGYSPLFSISSAF</sequence>
<evidence type="ECO:0000256" key="1">
    <source>
        <dbReference type="SAM" id="SignalP"/>
    </source>
</evidence>
<keyword evidence="1" id="KW-0732">Signal</keyword>
<evidence type="ECO:0008006" key="3">
    <source>
        <dbReference type="Google" id="ProtNLM"/>
    </source>
</evidence>
<name>E0XTP7_9SPHI</name>
<dbReference type="EMBL" id="GU474874">
    <property type="protein sequence ID" value="ADI17788.1"/>
    <property type="molecule type" value="Genomic_DNA"/>
</dbReference>
<dbReference type="Gene3D" id="2.40.160.60">
    <property type="entry name" value="Outer membrane protein transport protein (OMPP1/FadL/TodX)"/>
    <property type="match status" value="1"/>
</dbReference>
<feature type="chain" id="PRO_5003143003" description="PorT family protein" evidence="1">
    <location>
        <begin position="20"/>
        <end position="263"/>
    </location>
</feature>
<organism evidence="2">
    <name type="scientific">uncultured Sphingobacteriales bacterium HF0130_33B19</name>
    <dbReference type="NCBI Taxonomy" id="710991"/>
    <lineage>
        <taxon>Bacteria</taxon>
        <taxon>Pseudomonadati</taxon>
        <taxon>Bacteroidota</taxon>
        <taxon>Sphingobacteriia</taxon>
        <taxon>Sphingobacteriales</taxon>
        <taxon>environmental samples</taxon>
    </lineage>
</organism>
<feature type="signal peptide" evidence="1">
    <location>
        <begin position="1"/>
        <end position="19"/>
    </location>
</feature>
<dbReference type="AlphaFoldDB" id="E0XTP7"/>
<accession>E0XTP7</accession>
<dbReference type="SUPFAM" id="SSF56935">
    <property type="entry name" value="Porins"/>
    <property type="match status" value="1"/>
</dbReference>